<name>A0A2A4G1J4_9SPHN</name>
<evidence type="ECO:0000313" key="11">
    <source>
        <dbReference type="Proteomes" id="UP000218934"/>
    </source>
</evidence>
<feature type="region of interest" description="Disordered" evidence="7">
    <location>
        <begin position="1"/>
        <end position="23"/>
    </location>
</feature>
<dbReference type="GO" id="GO:0005524">
    <property type="term" value="F:ATP binding"/>
    <property type="evidence" value="ECO:0007669"/>
    <property type="project" value="UniProtKB-KW"/>
</dbReference>
<dbReference type="GO" id="GO:0005829">
    <property type="term" value="C:cytosol"/>
    <property type="evidence" value="ECO:0007669"/>
    <property type="project" value="TreeGrafter"/>
</dbReference>
<keyword evidence="2 10" id="KW-0548">Nucleotidyltransferase</keyword>
<proteinExistence type="predicted"/>
<dbReference type="PANTHER" id="PTHR30621:SF0">
    <property type="entry name" value="BIFUNCTIONAL GLUTAMINE SYNTHETASE ADENYLYLTRANSFERASE_ADENYLYL-REMOVING ENZYME"/>
    <property type="match status" value="1"/>
</dbReference>
<accession>A0A2A4G1J4</accession>
<evidence type="ECO:0000256" key="4">
    <source>
        <dbReference type="ARBA" id="ARBA00022840"/>
    </source>
</evidence>
<dbReference type="GO" id="GO:0008882">
    <property type="term" value="F:[glutamate-ammonia-ligase] adenylyltransferase activity"/>
    <property type="evidence" value="ECO:0007669"/>
    <property type="project" value="InterPro"/>
</dbReference>
<evidence type="ECO:0000259" key="8">
    <source>
        <dbReference type="Pfam" id="PF03710"/>
    </source>
</evidence>
<dbReference type="SUPFAM" id="SSF81301">
    <property type="entry name" value="Nucleotidyltransferase"/>
    <property type="match status" value="1"/>
</dbReference>
<dbReference type="GO" id="GO:0016874">
    <property type="term" value="F:ligase activity"/>
    <property type="evidence" value="ECO:0007669"/>
    <property type="project" value="UniProtKB-KW"/>
</dbReference>
<evidence type="ECO:0000313" key="10">
    <source>
        <dbReference type="EMBL" id="PCE43873.1"/>
    </source>
</evidence>
<dbReference type="InterPro" id="IPR013546">
    <property type="entry name" value="PII_UdlTrfase/GS_AdlTrfase"/>
</dbReference>
<dbReference type="Pfam" id="PF08335">
    <property type="entry name" value="GlnD_UR_UTase"/>
    <property type="match status" value="1"/>
</dbReference>
<keyword evidence="11" id="KW-1185">Reference proteome</keyword>
<keyword evidence="6" id="KW-0511">Multifunctional enzyme</keyword>
<sequence>MRHEPDIGSASLDPRQDADRGPGPARLLAELERRCMNLKTSSGGERIDTLLTRIDEFAVLASDLIDGLPAPATIETAMRRAFDVAHARLEAAFAAAEQVLLPLSQMMLTGKGFDSAVSAAVELMAMLTPIRHDALRLHDGLSRELRALLYPGVCDAIEVRLVDAGFADPIRAARRLREWREGGPATLKRTAERRALESVLPGLIDALERFEDPDGTLAALDEIVCRLPADVDLFGPFEARPSLMASLLGLLGHAPSVSRHLIAQPELIRRLIDSSAYAPLPPPGDLDAEFKLLLGGGDRAAGQLRVAQAIDAYRFGLGLQLVEATADALDIAVSGCDLAEAGLRAMADDVLARMKENHGEVPGAELVILALGRFGGRALTCQSDLDIIYLFTGDYRAQSDGRKPLDANEYFSRVAQQITTALSTVTTMGPLYEVDTRLRPWGAKGMLACSAETFDRYHQENAWTWEHMALTRARPVYGSEAARKVVKTIVGRRLRQQRDPSALLGDAVKMRSDIARHKPARGTFDVKLVKGGLVDLEFAVHVNQLGRHVGIHPQLRSAIRAQASAGLIDPMVIEAHETLSRMLIVLRLLSPHSQDPAPEQRAVIAQACGFEQWDALQAAYGQARIVVQESWAAVIAGHSLQES</sequence>
<dbReference type="PANTHER" id="PTHR30621">
    <property type="entry name" value="GLUTAMINE SYNTHETASE ADENYLYLTRANSFERASE"/>
    <property type="match status" value="1"/>
</dbReference>
<dbReference type="InterPro" id="IPR043519">
    <property type="entry name" value="NT_sf"/>
</dbReference>
<evidence type="ECO:0000256" key="5">
    <source>
        <dbReference type="ARBA" id="ARBA00022842"/>
    </source>
</evidence>
<evidence type="ECO:0000256" key="7">
    <source>
        <dbReference type="SAM" id="MobiDB-lite"/>
    </source>
</evidence>
<keyword evidence="4" id="KW-0067">ATP-binding</keyword>
<dbReference type="GO" id="GO:0000820">
    <property type="term" value="P:regulation of glutamine family amino acid metabolic process"/>
    <property type="evidence" value="ECO:0007669"/>
    <property type="project" value="TreeGrafter"/>
</dbReference>
<dbReference type="AlphaFoldDB" id="A0A2A4G1J4"/>
<dbReference type="KEGG" id="rdi:CMV14_21325"/>
<comment type="caution">
    <text evidence="10">The sequence shown here is derived from an EMBL/GenBank/DDBJ whole genome shotgun (WGS) entry which is preliminary data.</text>
</comment>
<dbReference type="CDD" id="cd05401">
    <property type="entry name" value="NT_GlnE_GlnD_like"/>
    <property type="match status" value="1"/>
</dbReference>
<dbReference type="InterPro" id="IPR023057">
    <property type="entry name" value="GlnE"/>
</dbReference>
<evidence type="ECO:0000259" key="9">
    <source>
        <dbReference type="Pfam" id="PF08335"/>
    </source>
</evidence>
<reference evidence="10 11" key="1">
    <citation type="submission" date="2017-09" db="EMBL/GenBank/DDBJ databases">
        <title>The Catabolism of 3,6-Dichlorosalicylic acid is Initiated by the Cytochrome P450 Monooxygenase DsmABC in Rhizorhabdus dicambivorans Ndbn-20.</title>
        <authorList>
            <person name="Na L."/>
        </authorList>
    </citation>
    <scope>NUCLEOTIDE SEQUENCE [LARGE SCALE GENOMIC DNA]</scope>
    <source>
        <strain evidence="10 11">Ndbn-20m</strain>
    </source>
</reference>
<dbReference type="SUPFAM" id="SSF81593">
    <property type="entry name" value="Nucleotidyltransferase substrate binding subunit/domain"/>
    <property type="match status" value="1"/>
</dbReference>
<keyword evidence="5" id="KW-0460">Magnesium</keyword>
<dbReference type="EMBL" id="NWUF01000002">
    <property type="protein sequence ID" value="PCE43873.1"/>
    <property type="molecule type" value="Genomic_DNA"/>
</dbReference>
<evidence type="ECO:0000256" key="2">
    <source>
        <dbReference type="ARBA" id="ARBA00022695"/>
    </source>
</evidence>
<dbReference type="RefSeq" id="WP_066965837.1">
    <property type="nucleotide sequence ID" value="NZ_CP023449.1"/>
</dbReference>
<protein>
    <submittedName>
        <fullName evidence="10">Glutamate-ammonia-ligase adenylyltransferase</fullName>
    </submittedName>
</protein>
<evidence type="ECO:0000256" key="1">
    <source>
        <dbReference type="ARBA" id="ARBA00022679"/>
    </source>
</evidence>
<organism evidence="10 11">
    <name type="scientific">Rhizorhabdus dicambivorans</name>
    <dbReference type="NCBI Taxonomy" id="1850238"/>
    <lineage>
        <taxon>Bacteria</taxon>
        <taxon>Pseudomonadati</taxon>
        <taxon>Pseudomonadota</taxon>
        <taxon>Alphaproteobacteria</taxon>
        <taxon>Sphingomonadales</taxon>
        <taxon>Sphingomonadaceae</taxon>
        <taxon>Rhizorhabdus</taxon>
    </lineage>
</organism>
<keyword evidence="10" id="KW-0436">Ligase</keyword>
<dbReference type="OrthoDB" id="9759366at2"/>
<dbReference type="Proteomes" id="UP000218934">
    <property type="component" value="Unassembled WGS sequence"/>
</dbReference>
<dbReference type="Gene3D" id="1.20.120.330">
    <property type="entry name" value="Nucleotidyltransferases domain 2"/>
    <property type="match status" value="1"/>
</dbReference>
<keyword evidence="3" id="KW-0547">Nucleotide-binding</keyword>
<dbReference type="Gene3D" id="3.30.460.10">
    <property type="entry name" value="Beta Polymerase, domain 2"/>
    <property type="match status" value="1"/>
</dbReference>
<keyword evidence="1 10" id="KW-0808">Transferase</keyword>
<dbReference type="Pfam" id="PF03710">
    <property type="entry name" value="GlnE"/>
    <property type="match status" value="1"/>
</dbReference>
<feature type="domain" description="PII-uridylyltransferase/Glutamine-synthetase adenylyltransferase" evidence="9">
    <location>
        <begin position="509"/>
        <end position="630"/>
    </location>
</feature>
<evidence type="ECO:0000256" key="6">
    <source>
        <dbReference type="ARBA" id="ARBA00023268"/>
    </source>
</evidence>
<dbReference type="InterPro" id="IPR005190">
    <property type="entry name" value="GlnE_rpt_dom"/>
</dbReference>
<feature type="domain" description="Glutamate-ammonia ligase adenylyltransferase repeated" evidence="8">
    <location>
        <begin position="246"/>
        <end position="482"/>
    </location>
</feature>
<evidence type="ECO:0000256" key="3">
    <source>
        <dbReference type="ARBA" id="ARBA00022741"/>
    </source>
</evidence>
<gene>
    <name evidence="10" type="ORF">COO09_02825</name>
</gene>